<gene>
    <name evidence="18" type="ORF">TTEB3V08_LOCUS5572</name>
</gene>
<evidence type="ECO:0000256" key="13">
    <source>
        <dbReference type="PIRSR" id="PIRSR000168-2"/>
    </source>
</evidence>
<dbReference type="InterPro" id="IPR036250">
    <property type="entry name" value="AcylCo_DH-like_C"/>
</dbReference>
<dbReference type="PANTHER" id="PTHR10909">
    <property type="entry name" value="ELECTRON TRANSPORT OXIDOREDUCTASE"/>
    <property type="match status" value="1"/>
</dbReference>
<evidence type="ECO:0000256" key="12">
    <source>
        <dbReference type="PIRSR" id="PIRSR000168-1"/>
    </source>
</evidence>
<accession>A0A7R9IFS1</accession>
<sequence>MAWDNLMYKMGFKTTKNVVYNKCSEDIENERKKSTFDPLELTHLLDGGPEKTLERREREKLFLSDPELMDDVPAEYLSHKEKYELSIKKACKLFKKVSQLRDQGGGDMEMFKQMLSGMLGSAILKDGNPFALHYVMFVPTIMGQGTLEQQALWMGRAWNCEIIGTYAQTELGHGTFIRGLETTAHYDPKTKEFIINSPTLTSYKWWPGGLGHTANYAIVVAQLYTTGACRGIHPFIVQLRDEDTHKPMKGIKIGEIGTKLGMNATNNGYLGFDKVRIPRENMLMKNAQVLEDGTYVKSPSDKLTYGTMMFVRVVIVQDVASYLSKAVTIAVRYSAVRRQSELKPGEPEPQIMDYRTQQYKLFPNIASCLAMRFAAMWLWNLYNNITSELEEGDMERLPELHALACCLKSVCSADGAKAIETCRLACGGHGYMTCSNLPATYGLVTAACTYEGENTVLLLQTARFLMKAWHQATSGIKLTPTVAYLQSAVTSDTSRHWEHSLQGIVRAHQDVAAGKIKLAATNMERRIRGGISPEDAWNNTSIELTQCAEAHCRAILVNNFVQTLETFKVSDSLHLVLTQLCELYAVHWVLQKSGDFLRPHGTSRDDINNLQTWLETLLAQIRPNAVSIVDSFDICDEVLSSALGARDGRVYERLFEEAAKSPLNKEPVNKSFHKYLKPFLKSNL</sequence>
<dbReference type="InterPro" id="IPR012258">
    <property type="entry name" value="Acyl-CoA_oxidase"/>
</dbReference>
<keyword evidence="6 11" id="KW-0274">FAD</keyword>
<evidence type="ECO:0000259" key="15">
    <source>
        <dbReference type="Pfam" id="PF02770"/>
    </source>
</evidence>
<dbReference type="Pfam" id="PF22924">
    <property type="entry name" value="ACOX_C_alpha1"/>
    <property type="match status" value="1"/>
</dbReference>
<evidence type="ECO:0000256" key="2">
    <source>
        <dbReference type="ARBA" id="ARBA00004275"/>
    </source>
</evidence>
<feature type="domain" description="Acyl-CoA oxidase C-terminal" evidence="14">
    <location>
        <begin position="501"/>
        <end position="681"/>
    </location>
</feature>
<name>A0A7R9IFS1_9NEOP</name>
<feature type="binding site" evidence="13">
    <location>
        <position position="169"/>
    </location>
    <ligand>
        <name>FAD</name>
        <dbReference type="ChEBI" id="CHEBI:57692"/>
    </ligand>
</feature>
<dbReference type="InterPro" id="IPR009100">
    <property type="entry name" value="AcylCoA_DH/oxidase_NM_dom_sf"/>
</dbReference>
<dbReference type="FunFam" id="1.20.140.10:FF:000013">
    <property type="entry name" value="Acyl-coenzyme A oxidase"/>
    <property type="match status" value="1"/>
</dbReference>
<dbReference type="Gene3D" id="1.10.540.10">
    <property type="entry name" value="Acyl-CoA dehydrogenase/oxidase, N-terminal domain"/>
    <property type="match status" value="1"/>
</dbReference>
<feature type="binding site" evidence="13">
    <location>
        <position position="208"/>
    </location>
    <ligand>
        <name>FAD</name>
        <dbReference type="ChEBI" id="CHEBI:57692"/>
    </ligand>
</feature>
<dbReference type="InterPro" id="IPR029320">
    <property type="entry name" value="Acyl-CoA_ox_N"/>
</dbReference>
<dbReference type="EMBL" id="OE001790">
    <property type="protein sequence ID" value="CAD7457579.1"/>
    <property type="molecule type" value="Genomic_DNA"/>
</dbReference>
<keyword evidence="8" id="KW-0560">Oxidoreductase</keyword>
<evidence type="ECO:0000256" key="1">
    <source>
        <dbReference type="ARBA" id="ARBA00001974"/>
    </source>
</evidence>
<evidence type="ECO:0000256" key="5">
    <source>
        <dbReference type="ARBA" id="ARBA00022630"/>
    </source>
</evidence>
<keyword evidence="5 11" id="KW-0285">Flavoprotein</keyword>
<keyword evidence="9" id="KW-0443">Lipid metabolism</keyword>
<feature type="active site" description="Proton acceptor" evidence="12">
    <location>
        <position position="451"/>
    </location>
</feature>
<dbReference type="AlphaFoldDB" id="A0A7R9IFS1"/>
<dbReference type="Gene3D" id="1.20.140.10">
    <property type="entry name" value="Butyryl-CoA Dehydrogenase, subunit A, domain 3"/>
    <property type="match status" value="2"/>
</dbReference>
<evidence type="ECO:0000256" key="3">
    <source>
        <dbReference type="ARBA" id="ARBA00004846"/>
    </source>
</evidence>
<evidence type="ECO:0000256" key="11">
    <source>
        <dbReference type="PIRNR" id="PIRNR000168"/>
    </source>
</evidence>
<dbReference type="FunFam" id="1.20.140.10:FF:000005">
    <property type="entry name" value="Acyl-coenzyme A oxidase"/>
    <property type="match status" value="1"/>
</dbReference>
<dbReference type="GO" id="GO:0033540">
    <property type="term" value="P:fatty acid beta-oxidation using acyl-CoA oxidase"/>
    <property type="evidence" value="ECO:0007669"/>
    <property type="project" value="TreeGrafter"/>
</dbReference>
<keyword evidence="10" id="KW-0576">Peroxisome</keyword>
<comment type="cofactor">
    <cofactor evidence="1">
        <name>FAD</name>
        <dbReference type="ChEBI" id="CHEBI:57692"/>
    </cofactor>
</comment>
<feature type="domain" description="Acyl-CoA oxidase C-alpha1" evidence="17">
    <location>
        <begin position="305"/>
        <end position="466"/>
    </location>
</feature>
<dbReference type="InterPro" id="IPR002655">
    <property type="entry name" value="Acyl-CoA_oxidase_C"/>
</dbReference>
<evidence type="ECO:0000256" key="4">
    <source>
        <dbReference type="ARBA" id="ARBA00006288"/>
    </source>
</evidence>
<evidence type="ECO:0000259" key="16">
    <source>
        <dbReference type="Pfam" id="PF14749"/>
    </source>
</evidence>
<dbReference type="SUPFAM" id="SSF47203">
    <property type="entry name" value="Acyl-CoA dehydrogenase C-terminal domain-like"/>
    <property type="match status" value="2"/>
</dbReference>
<dbReference type="SUPFAM" id="SSF56645">
    <property type="entry name" value="Acyl-CoA dehydrogenase NM domain-like"/>
    <property type="match status" value="1"/>
</dbReference>
<dbReference type="Pfam" id="PF14749">
    <property type="entry name" value="Acyl-CoA_ox_N"/>
    <property type="match status" value="1"/>
</dbReference>
<reference evidence="18" key="1">
    <citation type="submission" date="2020-11" db="EMBL/GenBank/DDBJ databases">
        <authorList>
            <person name="Tran Van P."/>
        </authorList>
    </citation>
    <scope>NUCLEOTIDE SEQUENCE</scope>
</reference>
<dbReference type="InterPro" id="IPR006091">
    <property type="entry name" value="Acyl-CoA_Oxase/DH_mid-dom"/>
</dbReference>
<dbReference type="InterPro" id="IPR055060">
    <property type="entry name" value="ACOX_C_alpha1"/>
</dbReference>
<evidence type="ECO:0000313" key="18">
    <source>
        <dbReference type="EMBL" id="CAD7457579.1"/>
    </source>
</evidence>
<comment type="subcellular location">
    <subcellularLocation>
        <location evidence="2">Peroxisome</location>
    </subcellularLocation>
</comment>
<dbReference type="PANTHER" id="PTHR10909:SF250">
    <property type="entry name" value="PEROXISOMAL ACYL-COENZYME A OXIDASE 1"/>
    <property type="match status" value="1"/>
</dbReference>
<proteinExistence type="inferred from homology"/>
<evidence type="ECO:0000259" key="17">
    <source>
        <dbReference type="Pfam" id="PF22924"/>
    </source>
</evidence>
<feature type="domain" description="Acyl-coenzyme A oxidase N-terminal" evidence="16">
    <location>
        <begin position="37"/>
        <end position="163"/>
    </location>
</feature>
<evidence type="ECO:0000256" key="7">
    <source>
        <dbReference type="ARBA" id="ARBA00022832"/>
    </source>
</evidence>
<dbReference type="GO" id="GO:0005777">
    <property type="term" value="C:peroxisome"/>
    <property type="evidence" value="ECO:0007669"/>
    <property type="project" value="UniProtKB-SubCell"/>
</dbReference>
<comment type="similarity">
    <text evidence="4 11">Belongs to the acyl-CoA oxidase family.</text>
</comment>
<dbReference type="InterPro" id="IPR037069">
    <property type="entry name" value="AcylCoA_DH/ox_N_sf"/>
</dbReference>
<evidence type="ECO:0000256" key="6">
    <source>
        <dbReference type="ARBA" id="ARBA00022827"/>
    </source>
</evidence>
<evidence type="ECO:0000256" key="9">
    <source>
        <dbReference type="ARBA" id="ARBA00023098"/>
    </source>
</evidence>
<dbReference type="PIRSF" id="PIRSF000168">
    <property type="entry name" value="Acyl-CoA_oxidase"/>
    <property type="match status" value="1"/>
</dbReference>
<dbReference type="Pfam" id="PF02770">
    <property type="entry name" value="Acyl-CoA_dh_M"/>
    <property type="match status" value="1"/>
</dbReference>
<dbReference type="InterPro" id="IPR046373">
    <property type="entry name" value="Acyl-CoA_Oxase/DH_mid-dom_sf"/>
</dbReference>
<protein>
    <recommendedName>
        <fullName evidence="11">Acyl-coenzyme A oxidase</fullName>
    </recommendedName>
</protein>
<organism evidence="18">
    <name type="scientific">Timema tahoe</name>
    <dbReference type="NCBI Taxonomy" id="61484"/>
    <lineage>
        <taxon>Eukaryota</taxon>
        <taxon>Metazoa</taxon>
        <taxon>Ecdysozoa</taxon>
        <taxon>Arthropoda</taxon>
        <taxon>Hexapoda</taxon>
        <taxon>Insecta</taxon>
        <taxon>Pterygota</taxon>
        <taxon>Neoptera</taxon>
        <taxon>Polyneoptera</taxon>
        <taxon>Phasmatodea</taxon>
        <taxon>Timematodea</taxon>
        <taxon>Timematoidea</taxon>
        <taxon>Timematidae</taxon>
        <taxon>Timema</taxon>
    </lineage>
</organism>
<evidence type="ECO:0000259" key="14">
    <source>
        <dbReference type="Pfam" id="PF01756"/>
    </source>
</evidence>
<dbReference type="GO" id="GO:0071949">
    <property type="term" value="F:FAD binding"/>
    <property type="evidence" value="ECO:0007669"/>
    <property type="project" value="InterPro"/>
</dbReference>
<dbReference type="GO" id="GO:0003997">
    <property type="term" value="F:acyl-CoA oxidase activity"/>
    <property type="evidence" value="ECO:0007669"/>
    <property type="project" value="InterPro"/>
</dbReference>
<dbReference type="FunFam" id="2.40.110.10:FF:000003">
    <property type="entry name" value="Acyl-coenzyme A oxidase"/>
    <property type="match status" value="1"/>
</dbReference>
<dbReference type="GO" id="GO:0005504">
    <property type="term" value="F:fatty acid binding"/>
    <property type="evidence" value="ECO:0007669"/>
    <property type="project" value="TreeGrafter"/>
</dbReference>
<dbReference type="Gene3D" id="2.40.110.10">
    <property type="entry name" value="Butyryl-CoA Dehydrogenase, subunit A, domain 2"/>
    <property type="match status" value="1"/>
</dbReference>
<evidence type="ECO:0000256" key="8">
    <source>
        <dbReference type="ARBA" id="ARBA00023002"/>
    </source>
</evidence>
<comment type="pathway">
    <text evidence="3">Lipid metabolism; peroxisomal fatty acid beta-oxidation.</text>
</comment>
<feature type="domain" description="Acyl-CoA oxidase/dehydrogenase middle" evidence="15">
    <location>
        <begin position="166"/>
        <end position="275"/>
    </location>
</feature>
<keyword evidence="7" id="KW-0276">Fatty acid metabolism</keyword>
<evidence type="ECO:0000256" key="10">
    <source>
        <dbReference type="ARBA" id="ARBA00023140"/>
    </source>
</evidence>
<dbReference type="Pfam" id="PF01756">
    <property type="entry name" value="ACOX"/>
    <property type="match status" value="1"/>
</dbReference>
<dbReference type="GO" id="GO:0055088">
    <property type="term" value="P:lipid homeostasis"/>
    <property type="evidence" value="ECO:0007669"/>
    <property type="project" value="TreeGrafter"/>
</dbReference>
<dbReference type="FunFam" id="1.10.540.10:FF:000033">
    <property type="entry name" value="Acyl-coenzyme A oxidase"/>
    <property type="match status" value="1"/>
</dbReference>